<reference evidence="2 3" key="1">
    <citation type="journal article" date="2018" name="BMC Genomics">
        <title>Genomic comparison of Trypanosoma conorhini and Trypanosoma rangeli to Trypanosoma cruzi strains of high and low virulence.</title>
        <authorList>
            <person name="Bradwell K.R."/>
            <person name="Koparde V.N."/>
            <person name="Matveyev A.V."/>
            <person name="Serrano M.G."/>
            <person name="Alves J.M."/>
            <person name="Parikh H."/>
            <person name="Huang B."/>
            <person name="Lee V."/>
            <person name="Espinosa-Alvarez O."/>
            <person name="Ortiz P.A."/>
            <person name="Costa-Martins A.G."/>
            <person name="Teixeira M.M."/>
            <person name="Buck G.A."/>
        </authorList>
    </citation>
    <scope>NUCLEOTIDE SEQUENCE [LARGE SCALE GENOMIC DNA]</scope>
    <source>
        <strain evidence="2 3">025E</strain>
    </source>
</reference>
<dbReference type="EMBL" id="MKKU01000038">
    <property type="protein sequence ID" value="RNF26536.1"/>
    <property type="molecule type" value="Genomic_DNA"/>
</dbReference>
<dbReference type="OrthoDB" id="243989at2759"/>
<feature type="compositionally biased region" description="Polar residues" evidence="1">
    <location>
        <begin position="371"/>
        <end position="383"/>
    </location>
</feature>
<gene>
    <name evidence="2" type="ORF">Tco025E_01309</name>
</gene>
<feature type="region of interest" description="Disordered" evidence="1">
    <location>
        <begin position="130"/>
        <end position="190"/>
    </location>
</feature>
<name>A0A3R7NSU8_9TRYP</name>
<comment type="caution">
    <text evidence="2">The sequence shown here is derived from an EMBL/GenBank/DDBJ whole genome shotgun (WGS) entry which is preliminary data.</text>
</comment>
<organism evidence="2 3">
    <name type="scientific">Trypanosoma conorhini</name>
    <dbReference type="NCBI Taxonomy" id="83891"/>
    <lineage>
        <taxon>Eukaryota</taxon>
        <taxon>Discoba</taxon>
        <taxon>Euglenozoa</taxon>
        <taxon>Kinetoplastea</taxon>
        <taxon>Metakinetoplastina</taxon>
        <taxon>Trypanosomatida</taxon>
        <taxon>Trypanosomatidae</taxon>
        <taxon>Trypanosoma</taxon>
    </lineage>
</organism>
<dbReference type="RefSeq" id="XP_029231742.1">
    <property type="nucleotide sequence ID" value="XM_029368247.1"/>
</dbReference>
<dbReference type="GeneID" id="40314920"/>
<keyword evidence="3" id="KW-1185">Reference proteome</keyword>
<feature type="region of interest" description="Disordered" evidence="1">
    <location>
        <begin position="50"/>
        <end position="113"/>
    </location>
</feature>
<evidence type="ECO:0000256" key="1">
    <source>
        <dbReference type="SAM" id="MobiDB-lite"/>
    </source>
</evidence>
<dbReference type="Proteomes" id="UP000284403">
    <property type="component" value="Unassembled WGS sequence"/>
</dbReference>
<proteinExistence type="predicted"/>
<feature type="compositionally biased region" description="Basic and acidic residues" evidence="1">
    <location>
        <begin position="60"/>
        <end position="74"/>
    </location>
</feature>
<accession>A0A3R7NSU8</accession>
<feature type="compositionally biased region" description="Pro residues" evidence="1">
    <location>
        <begin position="386"/>
        <end position="396"/>
    </location>
</feature>
<evidence type="ECO:0000313" key="2">
    <source>
        <dbReference type="EMBL" id="RNF26536.1"/>
    </source>
</evidence>
<feature type="region of interest" description="Disordered" evidence="1">
    <location>
        <begin position="335"/>
        <end position="404"/>
    </location>
</feature>
<dbReference type="AlphaFoldDB" id="A0A3R7NSU8"/>
<protein>
    <submittedName>
        <fullName evidence="2">Uncharacterized protein</fullName>
    </submittedName>
</protein>
<sequence>MDERELAQLVESSDAAALQAYIRDGRSPFSQPLGAEARFAYFHLPRKDGVRTTSGASTAARDERRSVPPFEEYHGPATTFVLRPQEKERALKRPAPRLQTSAPVDRAPHRRPNLSEHAWVIQSNGWTGDVLRHPPTPRFLSASHDAWQQQRKPSSRAPPQPSGAVTTPPRSAASSPGCAARETGNIGWQPGPRLQACESKSFCEELRCLEMEERRERSEKEAAFDEFLIGRHRWRHSSLDRCAKERSELGTAESIVRCAIIKEESFHYKEILAKCLDDIAGCRWDGVRMQWLQRQMANSVTMRQWVELNSILPRGQGSGQDIALDTVDCTCNVGEQERGSPPVRPVNAQQHPSTPLPEAPLSHGAGLLAKTNGTPPKAFSSTAVPPSRPRVFPPVVPHEECTMS</sequence>
<feature type="compositionally biased region" description="Polar residues" evidence="1">
    <location>
        <begin position="163"/>
        <end position="174"/>
    </location>
</feature>
<evidence type="ECO:0000313" key="3">
    <source>
        <dbReference type="Proteomes" id="UP000284403"/>
    </source>
</evidence>